<gene>
    <name evidence="1" type="ORF">CCAX7_13190</name>
</gene>
<evidence type="ECO:0000313" key="2">
    <source>
        <dbReference type="Proteomes" id="UP000287394"/>
    </source>
</evidence>
<name>A0A402D4J7_9BACT</name>
<dbReference type="SUPFAM" id="SSF160631">
    <property type="entry name" value="SMI1/KNR4-like"/>
    <property type="match status" value="1"/>
</dbReference>
<dbReference type="Pfam" id="PF09346">
    <property type="entry name" value="SMI1_KNR4"/>
    <property type="match status" value="1"/>
</dbReference>
<accession>A0A402D4J7</accession>
<dbReference type="AlphaFoldDB" id="A0A402D4J7"/>
<proteinExistence type="predicted"/>
<dbReference type="OrthoDB" id="9795554at2"/>
<dbReference type="EMBL" id="AP025739">
    <property type="protein sequence ID" value="BDI29268.1"/>
    <property type="molecule type" value="Genomic_DNA"/>
</dbReference>
<dbReference type="Gene3D" id="3.40.1580.10">
    <property type="entry name" value="SMI1/KNR4-like"/>
    <property type="match status" value="1"/>
</dbReference>
<dbReference type="Proteomes" id="UP000287394">
    <property type="component" value="Chromosome"/>
</dbReference>
<dbReference type="KEGG" id="ccot:CCAX7_13190"/>
<dbReference type="InterPro" id="IPR018958">
    <property type="entry name" value="Knr4/Smi1-like_dom"/>
</dbReference>
<reference evidence="1 2" key="1">
    <citation type="journal article" date="2019" name="Int. J. Syst. Evol. Microbiol.">
        <title>Capsulimonas corticalis gen. nov., sp. nov., an aerobic capsulated bacterium, of a novel bacterial order, Capsulimonadales ord. nov., of the class Armatimonadia of the phylum Armatimonadetes.</title>
        <authorList>
            <person name="Li J."/>
            <person name="Kudo C."/>
            <person name="Tonouchi A."/>
        </authorList>
    </citation>
    <scope>NUCLEOTIDE SEQUENCE [LARGE SCALE GENOMIC DNA]</scope>
    <source>
        <strain evidence="1 2">AX-7</strain>
    </source>
</reference>
<dbReference type="InterPro" id="IPR037883">
    <property type="entry name" value="Knr4/Smi1-like_sf"/>
</dbReference>
<evidence type="ECO:0000313" key="1">
    <source>
        <dbReference type="EMBL" id="BDI29268.1"/>
    </source>
</evidence>
<organism evidence="1 2">
    <name type="scientific">Capsulimonas corticalis</name>
    <dbReference type="NCBI Taxonomy" id="2219043"/>
    <lineage>
        <taxon>Bacteria</taxon>
        <taxon>Bacillati</taxon>
        <taxon>Armatimonadota</taxon>
        <taxon>Armatimonadia</taxon>
        <taxon>Capsulimonadales</taxon>
        <taxon>Capsulimonadaceae</taxon>
        <taxon>Capsulimonas</taxon>
    </lineage>
</organism>
<protein>
    <submittedName>
        <fullName evidence="1">Uncharacterized protein</fullName>
    </submittedName>
</protein>
<sequence>MPPNILNQLELKAEATEEEIQKLVQYVRTLTNHSLPDDYLEFLRLSNGATGHGPDLFVNLPGGEGVAELTVGYGVAEYFPGLIIIGSDGCGNLIGVDLTTSSSQDCKYVLFDCIDLDREHPICVAETFVDLLKKI</sequence>
<keyword evidence="2" id="KW-1185">Reference proteome</keyword>
<dbReference type="SMART" id="SM00860">
    <property type="entry name" value="SMI1_KNR4"/>
    <property type="match status" value="1"/>
</dbReference>